<evidence type="ECO:0000256" key="1">
    <source>
        <dbReference type="SAM" id="SignalP"/>
    </source>
</evidence>
<dbReference type="EMBL" id="QENZ01000005">
    <property type="protein sequence ID" value="PVX49970.1"/>
    <property type="molecule type" value="Genomic_DNA"/>
</dbReference>
<organism evidence="3 4">
    <name type="scientific">Balneicella halophila</name>
    <dbReference type="NCBI Taxonomy" id="1537566"/>
    <lineage>
        <taxon>Bacteria</taxon>
        <taxon>Pseudomonadati</taxon>
        <taxon>Bacteroidota</taxon>
        <taxon>Bacteroidia</taxon>
        <taxon>Bacteroidales</taxon>
        <taxon>Balneicellaceae</taxon>
        <taxon>Balneicella</taxon>
    </lineage>
</organism>
<feature type="domain" description="Spondin" evidence="2">
    <location>
        <begin position="28"/>
        <end position="213"/>
    </location>
</feature>
<dbReference type="Pfam" id="PF06468">
    <property type="entry name" value="Spond_N"/>
    <property type="match status" value="1"/>
</dbReference>
<feature type="chain" id="PRO_5029818421" evidence="1">
    <location>
        <begin position="22"/>
        <end position="232"/>
    </location>
</feature>
<dbReference type="InterPro" id="IPR009465">
    <property type="entry name" value="Spondin_N"/>
</dbReference>
<dbReference type="InterPro" id="IPR038678">
    <property type="entry name" value="Spondin_N_sf"/>
</dbReference>
<dbReference type="AlphaFoldDB" id="A0A7L4UQF5"/>
<dbReference type="Gene3D" id="2.60.40.2130">
    <property type="entry name" value="F-spondin domain"/>
    <property type="match status" value="1"/>
</dbReference>
<dbReference type="Proteomes" id="UP000251835">
    <property type="component" value="Unassembled WGS sequence"/>
</dbReference>
<reference evidence="3 4" key="1">
    <citation type="submission" date="2018-05" db="EMBL/GenBank/DDBJ databases">
        <title>Genomic Encyclopedia of Type Strains, Phase IV (KMG-IV): sequencing the most valuable type-strain genomes for metagenomic binning, comparative biology and taxonomic classification.</title>
        <authorList>
            <person name="Goeker M."/>
        </authorList>
    </citation>
    <scope>NUCLEOTIDE SEQUENCE [LARGE SCALE GENOMIC DNA]</scope>
    <source>
        <strain evidence="3 4">DSM 28579</strain>
    </source>
</reference>
<evidence type="ECO:0000313" key="3">
    <source>
        <dbReference type="EMBL" id="PVX49970.1"/>
    </source>
</evidence>
<name>A0A7L4UQF5_BALHA</name>
<keyword evidence="4" id="KW-1185">Reference proteome</keyword>
<protein>
    <submittedName>
        <fullName evidence="3">Spondin N</fullName>
    </submittedName>
</protein>
<gene>
    <name evidence="3" type="ORF">C7377_1611</name>
</gene>
<feature type="signal peptide" evidence="1">
    <location>
        <begin position="1"/>
        <end position="21"/>
    </location>
</feature>
<dbReference type="PROSITE" id="PS51257">
    <property type="entry name" value="PROKAR_LIPOPROTEIN"/>
    <property type="match status" value="1"/>
</dbReference>
<evidence type="ECO:0000313" key="4">
    <source>
        <dbReference type="Proteomes" id="UP000251835"/>
    </source>
</evidence>
<comment type="caution">
    <text evidence="3">The sequence shown here is derived from an EMBL/GenBank/DDBJ whole genome shotgun (WGS) entry which is preliminary data.</text>
</comment>
<sequence>MKAMKRILVWALVILTFTACDDDDDKQTVVELKHDMRYTFNVTVRGQWTEETHPNYFPGDAGFGKVVAITQKDDNVLFQKGKKAPTWMKSYFENEDTSNFTNYFTEQKTNNRVSGFTSSEGCPATGSSEFEITTEGRFNKFSMITKLSPSADWFIGVNNIDLDGLAYGGSATFITSVWDAGLFSGEYHSNKGSATNESIETYKGAPLSYPDGGINNFAIVTIKLKSSEKIEP</sequence>
<dbReference type="OrthoDB" id="8478811at2"/>
<dbReference type="NCBIfam" id="NF038123">
    <property type="entry name" value="NF038123_dom"/>
    <property type="match status" value="1"/>
</dbReference>
<evidence type="ECO:0000259" key="2">
    <source>
        <dbReference type="PROSITE" id="PS51020"/>
    </source>
</evidence>
<accession>A0A7L4UQF5</accession>
<dbReference type="PROSITE" id="PS51020">
    <property type="entry name" value="SPONDIN"/>
    <property type="match status" value="1"/>
</dbReference>
<proteinExistence type="predicted"/>
<keyword evidence="1" id="KW-0732">Signal</keyword>